<gene>
    <name evidence="2" type="ORF">B0681_03575</name>
</gene>
<evidence type="ECO:0000313" key="2">
    <source>
        <dbReference type="EMBL" id="OOS26227.1"/>
    </source>
</evidence>
<evidence type="ECO:0000313" key="3">
    <source>
        <dbReference type="Proteomes" id="UP000190683"/>
    </source>
</evidence>
<sequence>MNLVFDDSFDGFLTAVFEAYAQSYAVSAITARRDFVPDFLIEHVDINTSAQKSERVWNKLKALFGRDNYMILWAFLSEQPDIYTHIYHIIRQKIKQPEINILNHHTDASVASFHRAIKIVGRERHRMQAFVRFELMVGGVYFAKVSPDFNVLPLIGRFFARRFADQSWLIFDEKRYFGIYYDKQTRQLTEVVDVDAFILAQPKKHHDEVEARYQHLWQTYFKHVTIAERKNLRHHIQQMPKRYWRYLTEKQAI</sequence>
<accession>A0A1T0CV74</accession>
<proteinExistence type="predicted"/>
<dbReference type="NCBIfam" id="TIGR03915">
    <property type="entry name" value="SAM_7_link_chp"/>
    <property type="match status" value="1"/>
</dbReference>
<feature type="domain" description="DUF4130" evidence="1">
    <location>
        <begin position="81"/>
        <end position="249"/>
    </location>
</feature>
<comment type="caution">
    <text evidence="2">The sequence shown here is derived from an EMBL/GenBank/DDBJ whole genome shotgun (WGS) entry which is preliminary data.</text>
</comment>
<dbReference type="InterPro" id="IPR023875">
    <property type="entry name" value="DNA_repair_put"/>
</dbReference>
<reference evidence="2 3" key="1">
    <citation type="submission" date="2017-02" db="EMBL/GenBank/DDBJ databases">
        <title>Draft genome sequence of Moraxella porci CCUG 54912T type strain.</title>
        <authorList>
            <person name="Salva-Serra F."/>
            <person name="Engstrom-Jakobsson H."/>
            <person name="Thorell K."/>
            <person name="Jaen-Luchoro D."/>
            <person name="Gonzales-Siles L."/>
            <person name="Karlsson R."/>
            <person name="Yazdan S."/>
            <person name="Boulund F."/>
            <person name="Johnning A."/>
            <person name="Engstrand L."/>
            <person name="Kristiansson E."/>
            <person name="Moore E."/>
        </authorList>
    </citation>
    <scope>NUCLEOTIDE SEQUENCE [LARGE SCALE GENOMIC DNA]</scope>
    <source>
        <strain evidence="2 3">CCUG 54912</strain>
    </source>
</reference>
<dbReference type="Pfam" id="PF13566">
    <property type="entry name" value="DUF4130"/>
    <property type="match status" value="1"/>
</dbReference>
<organism evidence="2 3">
    <name type="scientific">Moraxella porci DSM 25326</name>
    <dbReference type="NCBI Taxonomy" id="573983"/>
    <lineage>
        <taxon>Bacteria</taxon>
        <taxon>Pseudomonadati</taxon>
        <taxon>Pseudomonadota</taxon>
        <taxon>Gammaproteobacteria</taxon>
        <taxon>Moraxellales</taxon>
        <taxon>Moraxellaceae</taxon>
        <taxon>Moraxella</taxon>
    </lineage>
</organism>
<dbReference type="RefSeq" id="WP_078317375.1">
    <property type="nucleotide sequence ID" value="NZ_MUYV01000002.1"/>
</dbReference>
<dbReference type="AlphaFoldDB" id="A0A1T0CV74"/>
<name>A0A1T0CV74_9GAMM</name>
<protein>
    <recommendedName>
        <fullName evidence="1">DUF4130 domain-containing protein</fullName>
    </recommendedName>
</protein>
<dbReference type="InterPro" id="IPR025404">
    <property type="entry name" value="DUF4130"/>
</dbReference>
<dbReference type="STRING" id="573983.B0681_03575"/>
<dbReference type="EMBL" id="MUYV01000002">
    <property type="protein sequence ID" value="OOS26227.1"/>
    <property type="molecule type" value="Genomic_DNA"/>
</dbReference>
<keyword evidence="3" id="KW-1185">Reference proteome</keyword>
<evidence type="ECO:0000259" key="1">
    <source>
        <dbReference type="Pfam" id="PF13566"/>
    </source>
</evidence>
<dbReference type="Proteomes" id="UP000190683">
    <property type="component" value="Unassembled WGS sequence"/>
</dbReference>